<keyword evidence="12" id="KW-1185">Reference proteome</keyword>
<dbReference type="PROSITE" id="PS50112">
    <property type="entry name" value="PAS"/>
    <property type="match status" value="1"/>
</dbReference>
<feature type="compositionally biased region" description="Polar residues" evidence="9">
    <location>
        <begin position="501"/>
        <end position="516"/>
    </location>
</feature>
<dbReference type="GO" id="GO:0005737">
    <property type="term" value="C:cytoplasm"/>
    <property type="evidence" value="ECO:0007669"/>
    <property type="project" value="UniProtKB-SubCell"/>
</dbReference>
<dbReference type="InterPro" id="IPR050760">
    <property type="entry name" value="Period_circadian_regulator"/>
</dbReference>
<feature type="compositionally biased region" description="Pro residues" evidence="9">
    <location>
        <begin position="1077"/>
        <end position="1093"/>
    </location>
</feature>
<feature type="compositionally biased region" description="Low complexity" evidence="9">
    <location>
        <begin position="97"/>
        <end position="112"/>
    </location>
</feature>
<dbReference type="AlphaFoldDB" id="A0A9Q1HUX8"/>
<feature type="region of interest" description="Disordered" evidence="9">
    <location>
        <begin position="492"/>
        <end position="517"/>
    </location>
</feature>
<dbReference type="GO" id="GO:0043153">
    <property type="term" value="P:entrainment of circadian clock by photoperiod"/>
    <property type="evidence" value="ECO:0007669"/>
    <property type="project" value="TreeGrafter"/>
</dbReference>
<keyword evidence="6" id="KW-0090">Biological rhythms</keyword>
<evidence type="ECO:0000256" key="2">
    <source>
        <dbReference type="ARBA" id="ARBA00004496"/>
    </source>
</evidence>
<dbReference type="EMBL" id="JAFJMO010000010">
    <property type="protein sequence ID" value="KAJ8264859.1"/>
    <property type="molecule type" value="Genomic_DNA"/>
</dbReference>
<feature type="compositionally biased region" description="Pro residues" evidence="9">
    <location>
        <begin position="815"/>
        <end position="838"/>
    </location>
</feature>
<dbReference type="InterPro" id="IPR035965">
    <property type="entry name" value="PAS-like_dom_sf"/>
</dbReference>
<dbReference type="Gene3D" id="3.30.450.20">
    <property type="entry name" value="PAS domain"/>
    <property type="match status" value="2"/>
</dbReference>
<dbReference type="PANTHER" id="PTHR11269:SF13">
    <property type="entry name" value="PERIOD CIRCADIAN PROTEIN HOMOLOG 3"/>
    <property type="match status" value="1"/>
</dbReference>
<feature type="region of interest" description="Disordered" evidence="9">
    <location>
        <begin position="697"/>
        <end position="778"/>
    </location>
</feature>
<keyword evidence="7" id="KW-0804">Transcription</keyword>
<feature type="compositionally biased region" description="Low complexity" evidence="9">
    <location>
        <begin position="849"/>
        <end position="868"/>
    </location>
</feature>
<dbReference type="GO" id="GO:0001222">
    <property type="term" value="F:transcription corepressor binding"/>
    <property type="evidence" value="ECO:0007669"/>
    <property type="project" value="TreeGrafter"/>
</dbReference>
<evidence type="ECO:0000256" key="5">
    <source>
        <dbReference type="ARBA" id="ARBA00023015"/>
    </source>
</evidence>
<feature type="region of interest" description="Disordered" evidence="9">
    <location>
        <begin position="815"/>
        <end position="990"/>
    </location>
</feature>
<dbReference type="GO" id="GO:0000976">
    <property type="term" value="F:transcription cis-regulatory region binding"/>
    <property type="evidence" value="ECO:0007669"/>
    <property type="project" value="TreeGrafter"/>
</dbReference>
<comment type="caution">
    <text evidence="11">The sequence shown here is derived from an EMBL/GenBank/DDBJ whole genome shotgun (WGS) entry which is preliminary data.</text>
</comment>
<feature type="region of interest" description="Disordered" evidence="9">
    <location>
        <begin position="1"/>
        <end position="118"/>
    </location>
</feature>
<dbReference type="InterPro" id="IPR000014">
    <property type="entry name" value="PAS"/>
</dbReference>
<dbReference type="GO" id="GO:0005634">
    <property type="term" value="C:nucleus"/>
    <property type="evidence" value="ECO:0007669"/>
    <property type="project" value="UniProtKB-SubCell"/>
</dbReference>
<dbReference type="FunFam" id="3.30.450.20:FF:000013">
    <property type="entry name" value="Period circadian protein homolog 2"/>
    <property type="match status" value="1"/>
</dbReference>
<dbReference type="Pfam" id="PF23170">
    <property type="entry name" value="bHLH_PER"/>
    <property type="match status" value="1"/>
</dbReference>
<dbReference type="PANTHER" id="PTHR11269">
    <property type="entry name" value="PERIOD CIRCADIAN PROTEIN"/>
    <property type="match status" value="1"/>
</dbReference>
<keyword evidence="8" id="KW-0539">Nucleus</keyword>
<dbReference type="InterPro" id="IPR048814">
    <property type="entry name" value="Per1-3_PAS-A"/>
</dbReference>
<accession>A0A9Q1HUX8</accession>
<gene>
    <name evidence="11" type="ORF">COCON_G00139580</name>
</gene>
<proteinExistence type="predicted"/>
<evidence type="ECO:0000259" key="10">
    <source>
        <dbReference type="PROSITE" id="PS50112"/>
    </source>
</evidence>
<evidence type="ECO:0000256" key="9">
    <source>
        <dbReference type="SAM" id="MobiDB-lite"/>
    </source>
</evidence>
<evidence type="ECO:0000313" key="11">
    <source>
        <dbReference type="EMBL" id="KAJ8264859.1"/>
    </source>
</evidence>
<feature type="compositionally biased region" description="Low complexity" evidence="9">
    <location>
        <begin position="926"/>
        <end position="935"/>
    </location>
</feature>
<protein>
    <recommendedName>
        <fullName evidence="10">PAS domain-containing protein</fullName>
    </recommendedName>
</protein>
<feature type="compositionally biased region" description="Basic and acidic residues" evidence="9">
    <location>
        <begin position="884"/>
        <end position="895"/>
    </location>
</feature>
<evidence type="ECO:0000256" key="8">
    <source>
        <dbReference type="ARBA" id="ARBA00023242"/>
    </source>
</evidence>
<dbReference type="InterPro" id="IPR057310">
    <property type="entry name" value="PER1-3_bHLH"/>
</dbReference>
<feature type="compositionally biased region" description="Low complexity" evidence="9">
    <location>
        <begin position="700"/>
        <end position="713"/>
    </location>
</feature>
<evidence type="ECO:0000256" key="7">
    <source>
        <dbReference type="ARBA" id="ARBA00023163"/>
    </source>
</evidence>
<feature type="compositionally biased region" description="Polar residues" evidence="9">
    <location>
        <begin position="899"/>
        <end position="911"/>
    </location>
</feature>
<sequence length="1093" mass="119930">MPRGGSFNEGEEEEEGDEVMDSSSVPGGGGGGRGGGECPERVLGDEEMFAPGIESAVVRSKEAGQSDGAESSSNHSSQSATELDCSTRSKLRPHAVSSHTESSGSSEQPGQERAQSHRQIMRAMREMKKSMPSERKGHRKTRTVDALRYALSCVKRVQASTEYHQLLLGNLKEERSVSPTVCSLEELERVASEHTLKNTDTFAVVFSLTSGRVLYVSEQASSILGLKSSFLTSVRFVELLYQQDVNVFYSHTGQAHLPPWVTGPHHKAELYESNWVKSFFCRLRGGKDSDGEVRYSPFRITPYLLQLRGGQEEQDLQPCCLALAERVHSGYEAPRIPLEKRIFTTTHSPGCAFMEVDDRAVPLLGYLPHDLIGSSVLACLHPEDRPLMLSLHHKILKYAGQRPFEYSPLRLRCQNGDYVTLDTSWSSFINPWSRKVAFVIGRHKVRTGPLNEDVFAKQSSVDPGVPEEIQELQTQIYRLFLQPVYNKGSSGYGSMGSNGSHEQYVSMSSSDSNGNQWEEREPRKLGQVCSDIHKSWGQRGCKLPPPAGVSQQGPQLLLLPPSQWRVELASQINCVDSIIRYLESYTVPPQKRKNESWPMASSSSSEEEQTRGSVTSQCSYSSTIVHVPQPESEVTALEDAPMSSEPAAPAPPPAPAARPQPSARSLTKELLSAHTQREEQEYVGRLRHRILRSPYRGYLQHHGSSPGQSQQHGNHGEQEVGGACRRKLRVREPTLKRRREQWSSDSYTPPPEGPRTDPSPLHPGAPSETYTPSAPLYPAPLPYQGFQAPPSAGGVLPTPGAGPYMPPMMAVVLPNFPPYPMRRPRPVPAPAPAPPAPSPALSTEVDPTSQLFSNSRSSSPLQLNLLQEELPKPAQPPGPPGGAEIREEAHRKGEEVLSDSGNHDNQSTSSEVMELLLQEDAHSRTGSNASGSRSGESGGSLGAGSNGTSTSNTRSRDSSLYFGSSDSSHTSPPASRGQSQGEQVAQDRANFERCVGNSLWSLIQRTPEPVMMTYQIAPRDQAEVLREDREKLLLLAPMQPVFTKAQREELEEVHSWMKEHSLPQEINTQGCLTCEPTPSPASPCPPQDPSLDT</sequence>
<dbReference type="Proteomes" id="UP001152803">
    <property type="component" value="Unassembled WGS sequence"/>
</dbReference>
<keyword evidence="5" id="KW-0805">Transcription regulation</keyword>
<dbReference type="SMART" id="SM00091">
    <property type="entry name" value="PAS"/>
    <property type="match status" value="2"/>
</dbReference>
<feature type="compositionally biased region" description="Gly residues" evidence="9">
    <location>
        <begin position="936"/>
        <end position="945"/>
    </location>
</feature>
<feature type="region of interest" description="Disordered" evidence="9">
    <location>
        <begin position="590"/>
        <end position="685"/>
    </location>
</feature>
<keyword evidence="3" id="KW-0963">Cytoplasm</keyword>
<dbReference type="Pfam" id="PF08447">
    <property type="entry name" value="PAS_3"/>
    <property type="match status" value="1"/>
</dbReference>
<dbReference type="GO" id="GO:0000122">
    <property type="term" value="P:negative regulation of transcription by RNA polymerase II"/>
    <property type="evidence" value="ECO:0007669"/>
    <property type="project" value="TreeGrafter"/>
</dbReference>
<evidence type="ECO:0000256" key="3">
    <source>
        <dbReference type="ARBA" id="ARBA00022490"/>
    </source>
</evidence>
<organism evidence="11 12">
    <name type="scientific">Conger conger</name>
    <name type="common">Conger eel</name>
    <name type="synonym">Muraena conger</name>
    <dbReference type="NCBI Taxonomy" id="82655"/>
    <lineage>
        <taxon>Eukaryota</taxon>
        <taxon>Metazoa</taxon>
        <taxon>Chordata</taxon>
        <taxon>Craniata</taxon>
        <taxon>Vertebrata</taxon>
        <taxon>Euteleostomi</taxon>
        <taxon>Actinopterygii</taxon>
        <taxon>Neopterygii</taxon>
        <taxon>Teleostei</taxon>
        <taxon>Anguilliformes</taxon>
        <taxon>Congridae</taxon>
        <taxon>Conger</taxon>
    </lineage>
</organism>
<dbReference type="GO" id="GO:0032922">
    <property type="term" value="P:circadian regulation of gene expression"/>
    <property type="evidence" value="ECO:0007669"/>
    <property type="project" value="TreeGrafter"/>
</dbReference>
<feature type="compositionally biased region" description="Gly residues" evidence="9">
    <location>
        <begin position="26"/>
        <end position="37"/>
    </location>
</feature>
<dbReference type="OrthoDB" id="7788983at2759"/>
<dbReference type="SUPFAM" id="SSF55785">
    <property type="entry name" value="PYP-like sensor domain (PAS domain)"/>
    <property type="match status" value="1"/>
</dbReference>
<feature type="compositionally biased region" description="Basic and acidic residues" evidence="9">
    <location>
        <begin position="675"/>
        <end position="684"/>
    </location>
</feature>
<keyword evidence="4" id="KW-0677">Repeat</keyword>
<feature type="compositionally biased region" description="Polar residues" evidence="9">
    <location>
        <begin position="611"/>
        <end position="624"/>
    </location>
</feature>
<evidence type="ECO:0000256" key="1">
    <source>
        <dbReference type="ARBA" id="ARBA00004123"/>
    </source>
</evidence>
<evidence type="ECO:0000256" key="4">
    <source>
        <dbReference type="ARBA" id="ARBA00022737"/>
    </source>
</evidence>
<feature type="compositionally biased region" description="Pro residues" evidence="9">
    <location>
        <begin position="648"/>
        <end position="658"/>
    </location>
</feature>
<dbReference type="Pfam" id="PF12114">
    <property type="entry name" value="Period_C"/>
    <property type="match status" value="1"/>
</dbReference>
<dbReference type="InterPro" id="IPR013655">
    <property type="entry name" value="PAS_fold_3"/>
</dbReference>
<comment type="subcellular location">
    <subcellularLocation>
        <location evidence="2">Cytoplasm</location>
    </subcellularLocation>
    <subcellularLocation>
        <location evidence="1">Nucleus</location>
    </subcellularLocation>
</comment>
<dbReference type="Pfam" id="PF21353">
    <property type="entry name" value="Per3-like_PAS-A"/>
    <property type="match status" value="1"/>
</dbReference>
<dbReference type="CDD" id="cd00130">
    <property type="entry name" value="PAS"/>
    <property type="match status" value="1"/>
</dbReference>
<feature type="compositionally biased region" description="Acidic residues" evidence="9">
    <location>
        <begin position="9"/>
        <end position="20"/>
    </location>
</feature>
<feature type="region of interest" description="Disordered" evidence="9">
    <location>
        <begin position="1072"/>
        <end position="1093"/>
    </location>
</feature>
<feature type="domain" description="PAS" evidence="10">
    <location>
        <begin position="350"/>
        <end position="399"/>
    </location>
</feature>
<evidence type="ECO:0000313" key="12">
    <source>
        <dbReference type="Proteomes" id="UP001152803"/>
    </source>
</evidence>
<dbReference type="InterPro" id="IPR022728">
    <property type="entry name" value="Period_circadian-like_C"/>
</dbReference>
<name>A0A9Q1HUX8_CONCO</name>
<feature type="compositionally biased region" description="Low complexity" evidence="9">
    <location>
        <begin position="946"/>
        <end position="975"/>
    </location>
</feature>
<reference evidence="11" key="1">
    <citation type="journal article" date="2023" name="Science">
        <title>Genome structures resolve the early diversification of teleost fishes.</title>
        <authorList>
            <person name="Parey E."/>
            <person name="Louis A."/>
            <person name="Montfort J."/>
            <person name="Bouchez O."/>
            <person name="Roques C."/>
            <person name="Iampietro C."/>
            <person name="Lluch J."/>
            <person name="Castinel A."/>
            <person name="Donnadieu C."/>
            <person name="Desvignes T."/>
            <person name="Floi Bucao C."/>
            <person name="Jouanno E."/>
            <person name="Wen M."/>
            <person name="Mejri S."/>
            <person name="Dirks R."/>
            <person name="Jansen H."/>
            <person name="Henkel C."/>
            <person name="Chen W.J."/>
            <person name="Zahm M."/>
            <person name="Cabau C."/>
            <person name="Klopp C."/>
            <person name="Thompson A.W."/>
            <person name="Robinson-Rechavi M."/>
            <person name="Braasch I."/>
            <person name="Lecointre G."/>
            <person name="Bobe J."/>
            <person name="Postlethwait J.H."/>
            <person name="Berthelot C."/>
            <person name="Roest Crollius H."/>
            <person name="Guiguen Y."/>
        </authorList>
    </citation>
    <scope>NUCLEOTIDE SEQUENCE</scope>
    <source>
        <strain evidence="11">Concon-B</strain>
    </source>
</reference>
<evidence type="ECO:0000256" key="6">
    <source>
        <dbReference type="ARBA" id="ARBA00023108"/>
    </source>
</evidence>